<dbReference type="PANTHER" id="PTHR35335:SF1">
    <property type="entry name" value="UPF0716 PROTEIN FXSA"/>
    <property type="match status" value="1"/>
</dbReference>
<name>A0AAW8B0B0_9GAMM</name>
<reference evidence="3" key="2">
    <citation type="submission" date="2023-08" db="EMBL/GenBank/DDBJ databases">
        <authorList>
            <person name="Luo J."/>
        </authorList>
    </citation>
    <scope>NUCLEOTIDE SEQUENCE</scope>
    <source>
        <strain evidence="3">DSM 25064</strain>
    </source>
</reference>
<dbReference type="RefSeq" id="WP_305169520.1">
    <property type="nucleotide sequence ID" value="NZ_JAUUUU010000001.1"/>
</dbReference>
<accession>A0AAW8B0B0</accession>
<feature type="transmembrane region" description="Helical" evidence="2">
    <location>
        <begin position="75"/>
        <end position="100"/>
    </location>
</feature>
<dbReference type="GO" id="GO:0016020">
    <property type="term" value="C:membrane"/>
    <property type="evidence" value="ECO:0007669"/>
    <property type="project" value="InterPro"/>
</dbReference>
<evidence type="ECO:0000256" key="1">
    <source>
        <dbReference type="SAM" id="MobiDB-lite"/>
    </source>
</evidence>
<dbReference type="Proteomes" id="UP001178354">
    <property type="component" value="Unassembled WGS sequence"/>
</dbReference>
<proteinExistence type="predicted"/>
<feature type="compositionally biased region" description="Acidic residues" evidence="1">
    <location>
        <begin position="136"/>
        <end position="148"/>
    </location>
</feature>
<keyword evidence="2" id="KW-1133">Transmembrane helix</keyword>
<organism evidence="3 4">
    <name type="scientific">Porticoccus litoralis</name>
    <dbReference type="NCBI Taxonomy" id="434086"/>
    <lineage>
        <taxon>Bacteria</taxon>
        <taxon>Pseudomonadati</taxon>
        <taxon>Pseudomonadota</taxon>
        <taxon>Gammaproteobacteria</taxon>
        <taxon>Cellvibrionales</taxon>
        <taxon>Porticoccaceae</taxon>
        <taxon>Porticoccus</taxon>
    </lineage>
</organism>
<dbReference type="AlphaFoldDB" id="A0AAW8B0B0"/>
<sequence length="156" mass="17047">MRYLLLLFIAMPIVEMWLLITVGREIGALPTIGLVLLTAVVGLSLLRQQGFATLFRARSKLDAGELPAMEMAEGLILAVCGALLLTPGFVTDVIGFAGLFPPLRRRCVLGMVAKMEVVSYSNQQTYRSGGSHPPEADGEVVDGEFWQENDDRQLPK</sequence>
<reference evidence="3" key="1">
    <citation type="journal article" date="2010" name="Int. J. Syst. Evol. Microbiol.">
        <title>Porticoccus litoralis gen. nov., sp. nov., a gammaproteobacterium isolated from the Yellow Sea.</title>
        <authorList>
            <person name="Oh H.M."/>
            <person name="Kim H."/>
            <person name="Kim K.M."/>
            <person name="Min G.S."/>
            <person name="Cho J.C."/>
        </authorList>
    </citation>
    <scope>NUCLEOTIDE SEQUENCE</scope>
    <source>
        <strain evidence="3">DSM 25064</strain>
    </source>
</reference>
<feature type="region of interest" description="Disordered" evidence="1">
    <location>
        <begin position="124"/>
        <end position="156"/>
    </location>
</feature>
<comment type="caution">
    <text evidence="3">The sequence shown here is derived from an EMBL/GenBank/DDBJ whole genome shotgun (WGS) entry which is preliminary data.</text>
</comment>
<keyword evidence="2" id="KW-0472">Membrane</keyword>
<dbReference type="Pfam" id="PF04186">
    <property type="entry name" value="FxsA"/>
    <property type="match status" value="1"/>
</dbReference>
<keyword evidence="4" id="KW-1185">Reference proteome</keyword>
<evidence type="ECO:0000313" key="3">
    <source>
        <dbReference type="EMBL" id="MDP1520007.1"/>
    </source>
</evidence>
<protein>
    <submittedName>
        <fullName evidence="3">FxsA family protein</fullName>
    </submittedName>
</protein>
<feature type="transmembrane region" description="Helical" evidence="2">
    <location>
        <begin position="26"/>
        <end position="46"/>
    </location>
</feature>
<dbReference type="NCBIfam" id="NF008528">
    <property type="entry name" value="PRK11463.1-2"/>
    <property type="match status" value="1"/>
</dbReference>
<gene>
    <name evidence="3" type="ORF">Q8A57_03405</name>
</gene>
<dbReference type="EMBL" id="JAUUUU010000001">
    <property type="protein sequence ID" value="MDP1520007.1"/>
    <property type="molecule type" value="Genomic_DNA"/>
</dbReference>
<dbReference type="InterPro" id="IPR007313">
    <property type="entry name" value="FxsA"/>
</dbReference>
<evidence type="ECO:0000313" key="4">
    <source>
        <dbReference type="Proteomes" id="UP001178354"/>
    </source>
</evidence>
<keyword evidence="2" id="KW-0812">Transmembrane</keyword>
<dbReference type="PANTHER" id="PTHR35335">
    <property type="entry name" value="UPF0716 PROTEIN FXSA"/>
    <property type="match status" value="1"/>
</dbReference>
<evidence type="ECO:0000256" key="2">
    <source>
        <dbReference type="SAM" id="Phobius"/>
    </source>
</evidence>